<evidence type="ECO:0000313" key="3">
    <source>
        <dbReference type="Proteomes" id="UP000324222"/>
    </source>
</evidence>
<proteinExistence type="predicted"/>
<organism evidence="2 3">
    <name type="scientific">Portunus trituberculatus</name>
    <name type="common">Swimming crab</name>
    <name type="synonym">Neptunus trituberculatus</name>
    <dbReference type="NCBI Taxonomy" id="210409"/>
    <lineage>
        <taxon>Eukaryota</taxon>
        <taxon>Metazoa</taxon>
        <taxon>Ecdysozoa</taxon>
        <taxon>Arthropoda</taxon>
        <taxon>Crustacea</taxon>
        <taxon>Multicrustacea</taxon>
        <taxon>Malacostraca</taxon>
        <taxon>Eumalacostraca</taxon>
        <taxon>Eucarida</taxon>
        <taxon>Decapoda</taxon>
        <taxon>Pleocyemata</taxon>
        <taxon>Brachyura</taxon>
        <taxon>Eubrachyura</taxon>
        <taxon>Portunoidea</taxon>
        <taxon>Portunidae</taxon>
        <taxon>Portuninae</taxon>
        <taxon>Portunus</taxon>
    </lineage>
</organism>
<dbReference type="AlphaFoldDB" id="A0A5B7J0R7"/>
<evidence type="ECO:0000256" key="1">
    <source>
        <dbReference type="SAM" id="MobiDB-lite"/>
    </source>
</evidence>
<dbReference type="Proteomes" id="UP000324222">
    <property type="component" value="Unassembled WGS sequence"/>
</dbReference>
<gene>
    <name evidence="2" type="ORF">E2C01_086426</name>
</gene>
<reference evidence="2 3" key="1">
    <citation type="submission" date="2019-05" db="EMBL/GenBank/DDBJ databases">
        <title>Another draft genome of Portunus trituberculatus and its Hox gene families provides insights of decapod evolution.</title>
        <authorList>
            <person name="Jeong J.-H."/>
            <person name="Song I."/>
            <person name="Kim S."/>
            <person name="Choi T."/>
            <person name="Kim D."/>
            <person name="Ryu S."/>
            <person name="Kim W."/>
        </authorList>
    </citation>
    <scope>NUCLEOTIDE SEQUENCE [LARGE SCALE GENOMIC DNA]</scope>
    <source>
        <tissue evidence="2">Muscle</tissue>
    </source>
</reference>
<sequence>MGWLAKEAERGGMGSRERDGMAQDDKARRKAWQDGGAEEGKRIGRDDKKEEQQDTKQGSKKRKCWTVNRGDVGSGGGGKVLVAVW</sequence>
<keyword evidence="3" id="KW-1185">Reference proteome</keyword>
<feature type="compositionally biased region" description="Basic and acidic residues" evidence="1">
    <location>
        <begin position="38"/>
        <end position="54"/>
    </location>
</feature>
<name>A0A5B7J0R7_PORTR</name>
<feature type="compositionally biased region" description="Basic and acidic residues" evidence="1">
    <location>
        <begin position="1"/>
        <end position="27"/>
    </location>
</feature>
<accession>A0A5B7J0R7</accession>
<evidence type="ECO:0000313" key="2">
    <source>
        <dbReference type="EMBL" id="MPC91391.1"/>
    </source>
</evidence>
<protein>
    <submittedName>
        <fullName evidence="2">Uncharacterized protein</fullName>
    </submittedName>
</protein>
<feature type="region of interest" description="Disordered" evidence="1">
    <location>
        <begin position="1"/>
        <end position="85"/>
    </location>
</feature>
<dbReference type="EMBL" id="VSRR010087604">
    <property type="protein sequence ID" value="MPC91391.1"/>
    <property type="molecule type" value="Genomic_DNA"/>
</dbReference>
<comment type="caution">
    <text evidence="2">The sequence shown here is derived from an EMBL/GenBank/DDBJ whole genome shotgun (WGS) entry which is preliminary data.</text>
</comment>